<dbReference type="RefSeq" id="WP_344450192.1">
    <property type="nucleotide sequence ID" value="NZ_BAAATZ010000007.1"/>
</dbReference>
<dbReference type="Gene3D" id="3.40.50.150">
    <property type="entry name" value="Vaccinia Virus protein VP39"/>
    <property type="match status" value="1"/>
</dbReference>
<keyword evidence="2" id="KW-0489">Methyltransferase</keyword>
<organism evidence="2 3">
    <name type="scientific">Actinocorallia aurantiaca</name>
    <dbReference type="NCBI Taxonomy" id="46204"/>
    <lineage>
        <taxon>Bacteria</taxon>
        <taxon>Bacillati</taxon>
        <taxon>Actinomycetota</taxon>
        <taxon>Actinomycetes</taxon>
        <taxon>Streptosporangiales</taxon>
        <taxon>Thermomonosporaceae</taxon>
        <taxon>Actinocorallia</taxon>
    </lineage>
</organism>
<comment type="caution">
    <text evidence="2">The sequence shown here is derived from an EMBL/GenBank/DDBJ whole genome shotgun (WGS) entry which is preliminary data.</text>
</comment>
<reference evidence="2 3" key="1">
    <citation type="journal article" date="2019" name="Int. J. Syst. Evol. Microbiol.">
        <title>The Global Catalogue of Microorganisms (GCM) 10K type strain sequencing project: providing services to taxonomists for standard genome sequencing and annotation.</title>
        <authorList>
            <consortium name="The Broad Institute Genomics Platform"/>
            <consortium name="The Broad Institute Genome Sequencing Center for Infectious Disease"/>
            <person name="Wu L."/>
            <person name="Ma J."/>
        </authorList>
    </citation>
    <scope>NUCLEOTIDE SEQUENCE [LARGE SCALE GENOMIC DNA]</scope>
    <source>
        <strain evidence="2 3">JCM 8201</strain>
    </source>
</reference>
<keyword evidence="2" id="KW-0808">Transferase</keyword>
<name>A0ABN3U5E4_9ACTN</name>
<dbReference type="EMBL" id="BAAATZ010000007">
    <property type="protein sequence ID" value="GAA2724398.1"/>
    <property type="molecule type" value="Genomic_DNA"/>
</dbReference>
<sequence length="228" mass="24373">MAGTSESPAPSTVSQNWISNGRLASSWDRGVKSRPVAMAYGIIVFGTDNRKMYRHMEQVRDLPAGTSVLDVPSGGGVVLLGLRPGAGLRYVAADISPVMLERVRAEAARRGLDYVEARQADAGALPFQDGSFDVVVSYSGLHCVPDPATAVKEMARVVKPGGTVRGSVVVRKAGFLPDRFIDLWVKMNILDVVTPVDEVLGWFADAGLTKVATETSGAVLYFEYTKAA</sequence>
<accession>A0ABN3U5E4</accession>
<gene>
    <name evidence="2" type="ORF">GCM10010439_21950</name>
</gene>
<dbReference type="GO" id="GO:0032259">
    <property type="term" value="P:methylation"/>
    <property type="evidence" value="ECO:0007669"/>
    <property type="project" value="UniProtKB-KW"/>
</dbReference>
<dbReference type="Pfam" id="PF08241">
    <property type="entry name" value="Methyltransf_11"/>
    <property type="match status" value="1"/>
</dbReference>
<protein>
    <submittedName>
        <fullName evidence="2">Class I SAM-dependent methyltransferase</fullName>
    </submittedName>
</protein>
<dbReference type="Proteomes" id="UP001501842">
    <property type="component" value="Unassembled WGS sequence"/>
</dbReference>
<evidence type="ECO:0000313" key="3">
    <source>
        <dbReference type="Proteomes" id="UP001501842"/>
    </source>
</evidence>
<dbReference type="SUPFAM" id="SSF53335">
    <property type="entry name" value="S-adenosyl-L-methionine-dependent methyltransferases"/>
    <property type="match status" value="1"/>
</dbReference>
<dbReference type="InterPro" id="IPR029063">
    <property type="entry name" value="SAM-dependent_MTases_sf"/>
</dbReference>
<dbReference type="PANTHER" id="PTHR43591:SF24">
    <property type="entry name" value="2-METHOXY-6-POLYPRENYL-1,4-BENZOQUINOL METHYLASE, MITOCHONDRIAL"/>
    <property type="match status" value="1"/>
</dbReference>
<evidence type="ECO:0000259" key="1">
    <source>
        <dbReference type="Pfam" id="PF08241"/>
    </source>
</evidence>
<dbReference type="InterPro" id="IPR013216">
    <property type="entry name" value="Methyltransf_11"/>
</dbReference>
<proteinExistence type="predicted"/>
<dbReference type="PANTHER" id="PTHR43591">
    <property type="entry name" value="METHYLTRANSFERASE"/>
    <property type="match status" value="1"/>
</dbReference>
<evidence type="ECO:0000313" key="2">
    <source>
        <dbReference type="EMBL" id="GAA2724398.1"/>
    </source>
</evidence>
<keyword evidence="3" id="KW-1185">Reference proteome</keyword>
<dbReference type="GO" id="GO:0008168">
    <property type="term" value="F:methyltransferase activity"/>
    <property type="evidence" value="ECO:0007669"/>
    <property type="project" value="UniProtKB-KW"/>
</dbReference>
<dbReference type="CDD" id="cd02440">
    <property type="entry name" value="AdoMet_MTases"/>
    <property type="match status" value="1"/>
</dbReference>
<feature type="domain" description="Methyltransferase type 11" evidence="1">
    <location>
        <begin position="69"/>
        <end position="164"/>
    </location>
</feature>